<dbReference type="GeneID" id="70186102"/>
<accession>A0A9P8YEH1</accession>
<gene>
    <name evidence="2" type="ORF">B0I36DRAFT_347293</name>
</gene>
<feature type="chain" id="PRO_5040302165" description="Secreted protein" evidence="1">
    <location>
        <begin position="26"/>
        <end position="136"/>
    </location>
</feature>
<keyword evidence="3" id="KW-1185">Reference proteome</keyword>
<evidence type="ECO:0000313" key="3">
    <source>
        <dbReference type="Proteomes" id="UP000756346"/>
    </source>
</evidence>
<feature type="signal peptide" evidence="1">
    <location>
        <begin position="1"/>
        <end position="25"/>
    </location>
</feature>
<evidence type="ECO:0008006" key="4">
    <source>
        <dbReference type="Google" id="ProtNLM"/>
    </source>
</evidence>
<comment type="caution">
    <text evidence="2">The sequence shown here is derived from an EMBL/GenBank/DDBJ whole genome shotgun (WGS) entry which is preliminary data.</text>
</comment>
<proteinExistence type="predicted"/>
<dbReference type="RefSeq" id="XP_046015631.1">
    <property type="nucleotide sequence ID" value="XM_046156556.1"/>
</dbReference>
<dbReference type="AlphaFoldDB" id="A0A9P8YEH1"/>
<organism evidence="2 3">
    <name type="scientific">Microdochium trichocladiopsis</name>
    <dbReference type="NCBI Taxonomy" id="1682393"/>
    <lineage>
        <taxon>Eukaryota</taxon>
        <taxon>Fungi</taxon>
        <taxon>Dikarya</taxon>
        <taxon>Ascomycota</taxon>
        <taxon>Pezizomycotina</taxon>
        <taxon>Sordariomycetes</taxon>
        <taxon>Xylariomycetidae</taxon>
        <taxon>Xylariales</taxon>
        <taxon>Microdochiaceae</taxon>
        <taxon>Microdochium</taxon>
    </lineage>
</organism>
<evidence type="ECO:0000256" key="1">
    <source>
        <dbReference type="SAM" id="SignalP"/>
    </source>
</evidence>
<protein>
    <recommendedName>
        <fullName evidence="4">Secreted protein</fullName>
    </recommendedName>
</protein>
<reference evidence="2" key="1">
    <citation type="journal article" date="2021" name="Nat. Commun.">
        <title>Genetic determinants of endophytism in the Arabidopsis root mycobiome.</title>
        <authorList>
            <person name="Mesny F."/>
            <person name="Miyauchi S."/>
            <person name="Thiergart T."/>
            <person name="Pickel B."/>
            <person name="Atanasova L."/>
            <person name="Karlsson M."/>
            <person name="Huettel B."/>
            <person name="Barry K.W."/>
            <person name="Haridas S."/>
            <person name="Chen C."/>
            <person name="Bauer D."/>
            <person name="Andreopoulos W."/>
            <person name="Pangilinan J."/>
            <person name="LaButti K."/>
            <person name="Riley R."/>
            <person name="Lipzen A."/>
            <person name="Clum A."/>
            <person name="Drula E."/>
            <person name="Henrissat B."/>
            <person name="Kohler A."/>
            <person name="Grigoriev I.V."/>
            <person name="Martin F.M."/>
            <person name="Hacquard S."/>
        </authorList>
    </citation>
    <scope>NUCLEOTIDE SEQUENCE</scope>
    <source>
        <strain evidence="2">MPI-CAGE-CH-0230</strain>
    </source>
</reference>
<name>A0A9P8YEH1_9PEZI</name>
<dbReference type="EMBL" id="JAGTJQ010000003">
    <property type="protein sequence ID" value="KAH7035538.1"/>
    <property type="molecule type" value="Genomic_DNA"/>
</dbReference>
<dbReference type="Proteomes" id="UP000756346">
    <property type="component" value="Unassembled WGS sequence"/>
</dbReference>
<evidence type="ECO:0000313" key="2">
    <source>
        <dbReference type="EMBL" id="KAH7035538.1"/>
    </source>
</evidence>
<sequence length="136" mass="14028">MPLLLLLLRSCALLPLPLPLPLVLPDQPLPVPRNPDPHGGTVSRLQSGLAPGAVEHVPLRARDAGPAVEVHRVVRRRLAAVARVGALAALAERGGQVAVAGQPVLAAGGLVEQPPCDASLVACDGYSCCCCCSRRC</sequence>
<keyword evidence="1" id="KW-0732">Signal</keyword>